<accession>A0A1E3VFR6</accession>
<dbReference type="Pfam" id="PF23899">
    <property type="entry name" value="SU10_portal"/>
    <property type="match status" value="1"/>
</dbReference>
<reference evidence="3" key="1">
    <citation type="submission" date="2016-05" db="EMBL/GenBank/DDBJ databases">
        <authorList>
            <person name="Li Y."/>
        </authorList>
    </citation>
    <scope>NUCLEOTIDE SEQUENCE [LARGE SCALE GENOMIC DNA]</scope>
    <source>
        <strain evidence="3">YIC4027</strain>
    </source>
</reference>
<dbReference type="Proteomes" id="UP000094342">
    <property type="component" value="Unassembled WGS sequence"/>
</dbReference>
<dbReference type="STRING" id="1752398.A8M32_05270"/>
<evidence type="ECO:0000313" key="2">
    <source>
        <dbReference type="EMBL" id="ODR92442.1"/>
    </source>
</evidence>
<feature type="compositionally biased region" description="Basic and acidic residues" evidence="1">
    <location>
        <begin position="272"/>
        <end position="286"/>
    </location>
</feature>
<feature type="region of interest" description="Disordered" evidence="1">
    <location>
        <begin position="265"/>
        <end position="286"/>
    </location>
</feature>
<dbReference type="EMBL" id="LYBW01000044">
    <property type="protein sequence ID" value="ODR92442.1"/>
    <property type="molecule type" value="Genomic_DNA"/>
</dbReference>
<keyword evidence="3" id="KW-1185">Reference proteome</keyword>
<comment type="caution">
    <text evidence="2">The sequence shown here is derived from an EMBL/GenBank/DDBJ whole genome shotgun (WGS) entry which is preliminary data.</text>
</comment>
<sequence>MAAMTDERLCALVSQMVKDCESYRDALATERIKAMDYYDGTMRDVPADANRSKVVSRDVRAAIKKVLPSLIRTILGNDKVVEYQPVGEGDEAAAEQATDYINYVVFPESNGYDAVQDAAHDALKLRNGVIRWWYEKKQTVCVSTHTGLDEAALVHLVGDDDVEVLEQSQTIERIEPAAPRAFAANAGGLDTFPHPAPVAQPSYSVKIRRRIERGTARLAAVPLEEFLIHPDAISIEDSPITGIAMRMRRSDLIAMGYDRDMIERLPASTGDSGRDDEGLTRRRDAFDARDEMPKALEEVDYYELYVTIDADDDGIAELRRLVFAGGTSEENLLSNEEWDEVPFADLIIERRPHQREGGSVTDDLAEIQRVKTVLMRQTLDNLYWQNNQQPIVQEGAIANPEAVLNPKFGQPIRVSQGIDARAAVGYTMVPFVAKESFAMLSYLDQEATDRTGISDASSGLAPDALTNMTARATALIEQAGIGQTELMVRTFAQGLRRVFKGLLRLTIKHQDRPRAVRLRGKWVTFDPRHWNAEMDATVNTGLGAGTRERDMMMIQLIQELQEKLLTTLGPDNPYVSPDNLYNGIAKSVEAAGLKSPELYFTKPTPEEIHRRMQAAAEQPNPEMLKLQMRAQAEAEKARLSAENERRKLEIDRKLKLAELQQKGALKRYQIDAELELKREQNVAEMMGGERLTAASVGGMPG</sequence>
<dbReference type="InterPro" id="IPR056909">
    <property type="entry name" value="SU10_portal"/>
</dbReference>
<dbReference type="OrthoDB" id="5464900at2"/>
<name>A0A1E3VFR6_9HYPH</name>
<organism evidence="2 3">
    <name type="scientific">Sinorhizobium alkalisoli</name>
    <dbReference type="NCBI Taxonomy" id="1752398"/>
    <lineage>
        <taxon>Bacteria</taxon>
        <taxon>Pseudomonadati</taxon>
        <taxon>Pseudomonadota</taxon>
        <taxon>Alphaproteobacteria</taxon>
        <taxon>Hyphomicrobiales</taxon>
        <taxon>Rhizobiaceae</taxon>
        <taxon>Sinorhizobium/Ensifer group</taxon>
        <taxon>Sinorhizobium</taxon>
    </lineage>
</organism>
<evidence type="ECO:0000256" key="1">
    <source>
        <dbReference type="SAM" id="MobiDB-lite"/>
    </source>
</evidence>
<gene>
    <name evidence="2" type="ORF">A8M32_05270</name>
</gene>
<protein>
    <submittedName>
        <fullName evidence="2">Phage portal protein</fullName>
    </submittedName>
</protein>
<dbReference type="RefSeq" id="WP_069457359.1">
    <property type="nucleotide sequence ID" value="NZ_LYBW01000044.1"/>
</dbReference>
<dbReference type="AlphaFoldDB" id="A0A1E3VFR6"/>
<evidence type="ECO:0000313" key="3">
    <source>
        <dbReference type="Proteomes" id="UP000094342"/>
    </source>
</evidence>
<proteinExistence type="predicted"/>